<gene>
    <name evidence="7" type="ORF">HRJ34_06765</name>
</gene>
<feature type="domain" description="Dehydrogenase E1 component" evidence="6">
    <location>
        <begin position="35"/>
        <end position="314"/>
    </location>
</feature>
<keyword evidence="2" id="KW-0560">Oxidoreductase</keyword>
<evidence type="ECO:0000313" key="8">
    <source>
        <dbReference type="Proteomes" id="UP000664914"/>
    </source>
</evidence>
<dbReference type="InterPro" id="IPR050642">
    <property type="entry name" value="PDH_E1_Alpha_Subunit"/>
</dbReference>
<reference evidence="7" key="1">
    <citation type="submission" date="2020-07" db="EMBL/GenBank/DDBJ databases">
        <authorList>
            <person name="Camacho E."/>
        </authorList>
    </citation>
    <scope>NUCLEOTIDE SEQUENCE</scope>
    <source>
        <strain evidence="7">MPO218</strain>
    </source>
</reference>
<dbReference type="RefSeq" id="WP_208633669.1">
    <property type="nucleotide sequence ID" value="NZ_CP059319.1"/>
</dbReference>
<evidence type="ECO:0000259" key="6">
    <source>
        <dbReference type="Pfam" id="PF00676"/>
    </source>
</evidence>
<evidence type="ECO:0000256" key="1">
    <source>
        <dbReference type="ARBA" id="ARBA00001964"/>
    </source>
</evidence>
<organism evidence="7 8">
    <name type="scientific">Rhizorhabdus wittichii</name>
    <dbReference type="NCBI Taxonomy" id="160791"/>
    <lineage>
        <taxon>Bacteria</taxon>
        <taxon>Pseudomonadati</taxon>
        <taxon>Pseudomonadota</taxon>
        <taxon>Alphaproteobacteria</taxon>
        <taxon>Sphingomonadales</taxon>
        <taxon>Sphingomonadaceae</taxon>
        <taxon>Rhizorhabdus</taxon>
    </lineage>
</organism>
<evidence type="ECO:0000256" key="5">
    <source>
        <dbReference type="ARBA" id="ARBA00051231"/>
    </source>
</evidence>
<dbReference type="PANTHER" id="PTHR11516">
    <property type="entry name" value="PYRUVATE DEHYDROGENASE E1 COMPONENT, ALPHA SUBUNIT BACTERIAL AND ORGANELLAR"/>
    <property type="match status" value="1"/>
</dbReference>
<dbReference type="InterPro" id="IPR001017">
    <property type="entry name" value="DH_E1"/>
</dbReference>
<name>A0A975HFA0_9SPHN</name>
<dbReference type="InterPro" id="IPR029061">
    <property type="entry name" value="THDP-binding"/>
</dbReference>
<dbReference type="CDD" id="cd02000">
    <property type="entry name" value="TPP_E1_PDC_ADC_BCADC"/>
    <property type="match status" value="1"/>
</dbReference>
<comment type="function">
    <text evidence="4">The pyruvate dehydrogenase complex catalyzes the overall conversion of pyruvate to acetyl-CoA and CO(2). It contains multiple copies of three enzymatic components: pyruvate dehydrogenase (E1), dihydrolipoamide acetyltransferase (E2) and lipoamide dehydrogenase (E3).</text>
</comment>
<proteinExistence type="predicted"/>
<dbReference type="Gene3D" id="3.40.50.970">
    <property type="match status" value="1"/>
</dbReference>
<dbReference type="GO" id="GO:0006086">
    <property type="term" value="P:pyruvate decarboxylation to acetyl-CoA"/>
    <property type="evidence" value="ECO:0007669"/>
    <property type="project" value="TreeGrafter"/>
</dbReference>
<reference evidence="7" key="2">
    <citation type="submission" date="2021-04" db="EMBL/GenBank/DDBJ databases">
        <title>Isolation and genomic analysis of the ibuprofen-degrading bacterium Sphingomonas strain MPO218.</title>
        <authorList>
            <person name="Aulestia M."/>
            <person name="Flores A."/>
            <person name="Mangas E.L."/>
            <person name="Perez-Pulido A.J."/>
            <person name="Santero E."/>
            <person name="Camacho E.M."/>
        </authorList>
    </citation>
    <scope>NUCLEOTIDE SEQUENCE</scope>
    <source>
        <strain evidence="7">MPO218</strain>
    </source>
</reference>
<dbReference type="SUPFAM" id="SSF52518">
    <property type="entry name" value="Thiamin diphosphate-binding fold (THDP-binding)"/>
    <property type="match status" value="1"/>
</dbReference>
<evidence type="ECO:0000256" key="3">
    <source>
        <dbReference type="ARBA" id="ARBA00023052"/>
    </source>
</evidence>
<sequence>MSNYPKPDGPTLRAIYEKAARIQFNDERVIKEIKAGKLVMPFYSTRGQEIIPAAISVSLTDDDYVNTIYRGGHDQIAKGFPLPDYWAEIAGRVTGACKGKGGPMHLTYPAKGIMVTTGIVGSTAPIANGLAWAAKLEGKSRVTIANFGDGAANIGAVHEAMNMAALWQLPVIFVCQNNAYAEHTSMARSTRVDSYAKRAAGYAMEGIRVDGNDPDEMYGAARWAIDRARAGEGPTFIEATTFRFNGHLIGEAGGYMDKELYAASQTRDPMPILRRRLVDQGIAAAGELDALDASIRAEIDAAVQAAYAADYPDPSELKVDVLVDAIA</sequence>
<protein>
    <submittedName>
        <fullName evidence="7">Thiamine pyrophosphate-dependent dehydrogenase E1 component subunit alpha</fullName>
    </submittedName>
</protein>
<evidence type="ECO:0000256" key="2">
    <source>
        <dbReference type="ARBA" id="ARBA00023002"/>
    </source>
</evidence>
<dbReference type="AlphaFoldDB" id="A0A975HFA0"/>
<dbReference type="Proteomes" id="UP000664914">
    <property type="component" value="Chromosome"/>
</dbReference>
<dbReference type="Pfam" id="PF00676">
    <property type="entry name" value="E1_dh"/>
    <property type="match status" value="1"/>
</dbReference>
<dbReference type="EMBL" id="CP059319">
    <property type="protein sequence ID" value="QTH23205.1"/>
    <property type="molecule type" value="Genomic_DNA"/>
</dbReference>
<keyword evidence="3" id="KW-0786">Thiamine pyrophosphate</keyword>
<comment type="catalytic activity">
    <reaction evidence="5">
        <text>N(6)-[(R)-lipoyl]-L-lysyl-[protein] + pyruvate + H(+) = N(6)-[(R)-S(8)-acetyldihydrolipoyl]-L-lysyl-[protein] + CO2</text>
        <dbReference type="Rhea" id="RHEA:19189"/>
        <dbReference type="Rhea" id="RHEA-COMP:10474"/>
        <dbReference type="Rhea" id="RHEA-COMP:10478"/>
        <dbReference type="ChEBI" id="CHEBI:15361"/>
        <dbReference type="ChEBI" id="CHEBI:15378"/>
        <dbReference type="ChEBI" id="CHEBI:16526"/>
        <dbReference type="ChEBI" id="CHEBI:83099"/>
        <dbReference type="ChEBI" id="CHEBI:83111"/>
        <dbReference type="EC" id="1.2.4.1"/>
    </reaction>
</comment>
<comment type="cofactor">
    <cofactor evidence="1">
        <name>thiamine diphosphate</name>
        <dbReference type="ChEBI" id="CHEBI:58937"/>
    </cofactor>
</comment>
<dbReference type="GO" id="GO:0004739">
    <property type="term" value="F:pyruvate dehydrogenase (acetyl-transferring) activity"/>
    <property type="evidence" value="ECO:0007669"/>
    <property type="project" value="UniProtKB-EC"/>
</dbReference>
<evidence type="ECO:0000313" key="7">
    <source>
        <dbReference type="EMBL" id="QTH23205.1"/>
    </source>
</evidence>
<accession>A0A975HFA0</accession>
<dbReference type="PANTHER" id="PTHR11516:SF60">
    <property type="entry name" value="PYRUVATE DEHYDROGENASE E1 COMPONENT SUBUNIT ALPHA"/>
    <property type="match status" value="1"/>
</dbReference>
<evidence type="ECO:0000256" key="4">
    <source>
        <dbReference type="ARBA" id="ARBA00025211"/>
    </source>
</evidence>